<sequence length="228" mass="23262">MNTLSHKILDTAKIVILAAILVVGVQYVFAWTGPPGAPTTCPPGDTGCDTPVNVGGTYQAKIGDGIGADWFGAFSMKVIDSSTHEDILLAADVGITVSDGDIEVSNGAVKGSSLENLGGTGVINSSGNVKGTSFSVGSNEVISSSKVGTFSGGVMVGTSNGTIEYLALDNKSSLGDPIAGDCDAQAEGGRMYFDSTIGVLYLCIQGRSITADEPTPNGWKLVNVKYAD</sequence>
<dbReference type="AlphaFoldDB" id="A0A1G2DQD6"/>
<dbReference type="Proteomes" id="UP000177573">
    <property type="component" value="Unassembled WGS sequence"/>
</dbReference>
<protein>
    <submittedName>
        <fullName evidence="1">Uncharacterized protein</fullName>
    </submittedName>
</protein>
<reference evidence="1 2" key="1">
    <citation type="journal article" date="2016" name="Nat. Commun.">
        <title>Thousands of microbial genomes shed light on interconnected biogeochemical processes in an aquifer system.</title>
        <authorList>
            <person name="Anantharaman K."/>
            <person name="Brown C.T."/>
            <person name="Hug L.A."/>
            <person name="Sharon I."/>
            <person name="Castelle C.J."/>
            <person name="Probst A.J."/>
            <person name="Thomas B.C."/>
            <person name="Singh A."/>
            <person name="Wilkins M.J."/>
            <person name="Karaoz U."/>
            <person name="Brodie E.L."/>
            <person name="Williams K.H."/>
            <person name="Hubbard S.S."/>
            <person name="Banfield J.F."/>
        </authorList>
    </citation>
    <scope>NUCLEOTIDE SEQUENCE [LARGE SCALE GENOMIC DNA]</scope>
</reference>
<organism evidence="1 2">
    <name type="scientific">Candidatus Lloydbacteria bacterium RIFCSPLOWO2_02_FULL_51_11</name>
    <dbReference type="NCBI Taxonomy" id="1798667"/>
    <lineage>
        <taxon>Bacteria</taxon>
        <taxon>Candidatus Lloydiibacteriota</taxon>
    </lineage>
</organism>
<accession>A0A1G2DQD6</accession>
<dbReference type="EMBL" id="MHLR01000018">
    <property type="protein sequence ID" value="OGZ15048.1"/>
    <property type="molecule type" value="Genomic_DNA"/>
</dbReference>
<comment type="caution">
    <text evidence="1">The sequence shown here is derived from an EMBL/GenBank/DDBJ whole genome shotgun (WGS) entry which is preliminary data.</text>
</comment>
<evidence type="ECO:0000313" key="1">
    <source>
        <dbReference type="EMBL" id="OGZ15048.1"/>
    </source>
</evidence>
<gene>
    <name evidence="1" type="ORF">A3J08_01730</name>
</gene>
<proteinExistence type="predicted"/>
<name>A0A1G2DQD6_9BACT</name>
<evidence type="ECO:0000313" key="2">
    <source>
        <dbReference type="Proteomes" id="UP000177573"/>
    </source>
</evidence>